<feature type="domain" description="Polysaccharide pyruvyl transferase" evidence="1">
    <location>
        <begin position="30"/>
        <end position="254"/>
    </location>
</feature>
<keyword evidence="3" id="KW-1185">Reference proteome</keyword>
<keyword evidence="2" id="KW-0808">Transferase</keyword>
<proteinExistence type="predicted"/>
<evidence type="ECO:0000259" key="1">
    <source>
        <dbReference type="Pfam" id="PF04230"/>
    </source>
</evidence>
<name>A0ABV7BR63_9PROT</name>
<dbReference type="GO" id="GO:0016740">
    <property type="term" value="F:transferase activity"/>
    <property type="evidence" value="ECO:0007669"/>
    <property type="project" value="UniProtKB-KW"/>
</dbReference>
<sequence length="285" mass="31168">MSHAFHRMLVEEVLRPLRNRSVLFMPNTGNAGDSLINLATMHCLDRMSVRYKAVGNGAKVDGETVLLGGGGNFIPAYGTIRKAFETFLDTAREIILLPHTIRGNEDLLQRMGSNVTLIARDVESYRHASETATKARVLLGHDMAFHTDVDRLLHASDAALRFQPAFEEALAARKVDLAALQAKEKVFFARRDVERAGSIGGADADISAIFALGTWPGKAEISAWCFLEMIRTAPPIVSDRLHVGIGAALLGKDCTLHDNSYGKNLGVWRHSLRHHFPTVSFAAAG</sequence>
<dbReference type="InterPro" id="IPR007345">
    <property type="entry name" value="Polysacch_pyruvyl_Trfase"/>
</dbReference>
<gene>
    <name evidence="2" type="ORF">ACFOD3_09715</name>
</gene>
<comment type="caution">
    <text evidence="2">The sequence shown here is derived from an EMBL/GenBank/DDBJ whole genome shotgun (WGS) entry which is preliminary data.</text>
</comment>
<evidence type="ECO:0000313" key="2">
    <source>
        <dbReference type="EMBL" id="MFC3000170.1"/>
    </source>
</evidence>
<dbReference type="Proteomes" id="UP001595420">
    <property type="component" value="Unassembled WGS sequence"/>
</dbReference>
<protein>
    <submittedName>
        <fullName evidence="2">Polysaccharide pyruvyl transferase family protein</fullName>
    </submittedName>
</protein>
<dbReference type="EMBL" id="JBHRSB010000002">
    <property type="protein sequence ID" value="MFC3000170.1"/>
    <property type="molecule type" value="Genomic_DNA"/>
</dbReference>
<organism evidence="2 3">
    <name type="scientific">Falsiroseomonas tokyonensis</name>
    <dbReference type="NCBI Taxonomy" id="430521"/>
    <lineage>
        <taxon>Bacteria</taxon>
        <taxon>Pseudomonadati</taxon>
        <taxon>Pseudomonadota</taxon>
        <taxon>Alphaproteobacteria</taxon>
        <taxon>Acetobacterales</taxon>
        <taxon>Roseomonadaceae</taxon>
        <taxon>Falsiroseomonas</taxon>
    </lineage>
</organism>
<reference evidence="3" key="1">
    <citation type="journal article" date="2019" name="Int. J. Syst. Evol. Microbiol.">
        <title>The Global Catalogue of Microorganisms (GCM) 10K type strain sequencing project: providing services to taxonomists for standard genome sequencing and annotation.</title>
        <authorList>
            <consortium name="The Broad Institute Genomics Platform"/>
            <consortium name="The Broad Institute Genome Sequencing Center for Infectious Disease"/>
            <person name="Wu L."/>
            <person name="Ma J."/>
        </authorList>
    </citation>
    <scope>NUCLEOTIDE SEQUENCE [LARGE SCALE GENOMIC DNA]</scope>
    <source>
        <strain evidence="3">CGMCC 1.16855</strain>
    </source>
</reference>
<dbReference type="RefSeq" id="WP_216836216.1">
    <property type="nucleotide sequence ID" value="NZ_JAFNJS010000002.1"/>
</dbReference>
<accession>A0ABV7BR63</accession>
<evidence type="ECO:0000313" key="3">
    <source>
        <dbReference type="Proteomes" id="UP001595420"/>
    </source>
</evidence>
<dbReference type="Pfam" id="PF04230">
    <property type="entry name" value="PS_pyruv_trans"/>
    <property type="match status" value="1"/>
</dbReference>